<proteinExistence type="predicted"/>
<name>X1KA08_9ZZZZ</name>
<feature type="compositionally biased region" description="Basic and acidic residues" evidence="2">
    <location>
        <begin position="16"/>
        <end position="31"/>
    </location>
</feature>
<comment type="caution">
    <text evidence="3">The sequence shown here is derived from an EMBL/GenBank/DDBJ whole genome shotgun (WGS) entry which is preliminary data.</text>
</comment>
<organism evidence="3">
    <name type="scientific">marine sediment metagenome</name>
    <dbReference type="NCBI Taxonomy" id="412755"/>
    <lineage>
        <taxon>unclassified sequences</taxon>
        <taxon>metagenomes</taxon>
        <taxon>ecological metagenomes</taxon>
    </lineage>
</organism>
<feature type="region of interest" description="Disordered" evidence="2">
    <location>
        <begin position="1"/>
        <end position="31"/>
    </location>
</feature>
<evidence type="ECO:0000256" key="1">
    <source>
        <dbReference type="SAM" id="Coils"/>
    </source>
</evidence>
<gene>
    <name evidence="3" type="ORF">S03H2_56329</name>
</gene>
<dbReference type="AlphaFoldDB" id="X1KA08"/>
<dbReference type="EMBL" id="BARU01036023">
    <property type="protein sequence ID" value="GAH87054.1"/>
    <property type="molecule type" value="Genomic_DNA"/>
</dbReference>
<evidence type="ECO:0000313" key="3">
    <source>
        <dbReference type="EMBL" id="GAH87054.1"/>
    </source>
</evidence>
<evidence type="ECO:0000256" key="2">
    <source>
        <dbReference type="SAM" id="MobiDB-lite"/>
    </source>
</evidence>
<feature type="coiled-coil region" evidence="1">
    <location>
        <begin position="41"/>
        <end position="124"/>
    </location>
</feature>
<keyword evidence="1" id="KW-0175">Coiled coil</keyword>
<protein>
    <submittedName>
        <fullName evidence="3">Uncharacterized protein</fullName>
    </submittedName>
</protein>
<reference evidence="3" key="1">
    <citation type="journal article" date="2014" name="Front. Microbiol.">
        <title>High frequency of phylogenetically diverse reductive dehalogenase-homologous genes in deep subseafloor sedimentary metagenomes.</title>
        <authorList>
            <person name="Kawai M."/>
            <person name="Futagami T."/>
            <person name="Toyoda A."/>
            <person name="Takaki Y."/>
            <person name="Nishi S."/>
            <person name="Hori S."/>
            <person name="Arai W."/>
            <person name="Tsubouchi T."/>
            <person name="Morono Y."/>
            <person name="Uchiyama I."/>
            <person name="Ito T."/>
            <person name="Fujiyama A."/>
            <person name="Inagaki F."/>
            <person name="Takami H."/>
        </authorList>
    </citation>
    <scope>NUCLEOTIDE SEQUENCE</scope>
    <source>
        <strain evidence="3">Expedition CK06-06</strain>
    </source>
</reference>
<accession>X1KA08</accession>
<dbReference type="Gene3D" id="1.20.5.340">
    <property type="match status" value="1"/>
</dbReference>
<feature type="compositionally biased region" description="Polar residues" evidence="2">
    <location>
        <begin position="1"/>
        <end position="10"/>
    </location>
</feature>
<sequence length="163" mass="17876">MPDNKQNQEPTGEELESSRVEELEGLIAEKDEGLASKDSRISELERVIADRDNQIAALKQSVTELEQKLTELENSRAQAVSSYRALVVEANPSVPEELIAGDSIEAIDKSVEDAQTLVDKVRKELEAEIAGARVPAGAPQRTPVDLSALSPREKIQYAIGERR</sequence>